<keyword evidence="8" id="KW-0539">Nucleus</keyword>
<organism evidence="11 12">
    <name type="scientific">Arabidopsis suecica</name>
    <name type="common">Swedish thale-cress</name>
    <name type="synonym">Cardaminopsis suecica</name>
    <dbReference type="NCBI Taxonomy" id="45249"/>
    <lineage>
        <taxon>Eukaryota</taxon>
        <taxon>Viridiplantae</taxon>
        <taxon>Streptophyta</taxon>
        <taxon>Embryophyta</taxon>
        <taxon>Tracheophyta</taxon>
        <taxon>Spermatophyta</taxon>
        <taxon>Magnoliopsida</taxon>
        <taxon>eudicotyledons</taxon>
        <taxon>Gunneridae</taxon>
        <taxon>Pentapetalae</taxon>
        <taxon>rosids</taxon>
        <taxon>malvids</taxon>
        <taxon>Brassicales</taxon>
        <taxon>Brassicaceae</taxon>
        <taxon>Camelineae</taxon>
        <taxon>Arabidopsis</taxon>
    </lineage>
</organism>
<evidence type="ECO:0000256" key="5">
    <source>
        <dbReference type="ARBA" id="ARBA00022833"/>
    </source>
</evidence>
<evidence type="ECO:0000256" key="4">
    <source>
        <dbReference type="ARBA" id="ARBA00022771"/>
    </source>
</evidence>
<evidence type="ECO:0000256" key="6">
    <source>
        <dbReference type="ARBA" id="ARBA00023015"/>
    </source>
</evidence>
<evidence type="ECO:0000313" key="11">
    <source>
        <dbReference type="EMBL" id="KAG7573229.1"/>
    </source>
</evidence>
<evidence type="ECO:0000256" key="1">
    <source>
        <dbReference type="ARBA" id="ARBA00004123"/>
    </source>
</evidence>
<proteinExistence type="predicted"/>
<feature type="domain" description="B box-type" evidence="10">
    <location>
        <begin position="1"/>
        <end position="47"/>
    </location>
</feature>
<dbReference type="OrthoDB" id="153872at2759"/>
<evidence type="ECO:0000256" key="9">
    <source>
        <dbReference type="PROSITE-ProRule" id="PRU00024"/>
    </source>
</evidence>
<keyword evidence="6" id="KW-0805">Transcription regulation</keyword>
<feature type="domain" description="B box-type" evidence="10">
    <location>
        <begin position="52"/>
        <end position="99"/>
    </location>
</feature>
<dbReference type="PANTHER" id="PTHR31832:SF47">
    <property type="entry name" value="B-BOX ZINC FINGER PROTEIN 25"/>
    <property type="match status" value="1"/>
</dbReference>
<dbReference type="AlphaFoldDB" id="A0A8T2AKJ6"/>
<dbReference type="SMART" id="SM00336">
    <property type="entry name" value="BBOX"/>
    <property type="match status" value="2"/>
</dbReference>
<evidence type="ECO:0000256" key="8">
    <source>
        <dbReference type="ARBA" id="ARBA00023242"/>
    </source>
</evidence>
<evidence type="ECO:0000256" key="7">
    <source>
        <dbReference type="ARBA" id="ARBA00023163"/>
    </source>
</evidence>
<reference evidence="11 12" key="1">
    <citation type="submission" date="2020-12" db="EMBL/GenBank/DDBJ databases">
        <title>Concerted genomic and epigenomic changes stabilize Arabidopsis allopolyploids.</title>
        <authorList>
            <person name="Chen Z."/>
        </authorList>
    </citation>
    <scope>NUCLEOTIDE SEQUENCE [LARGE SCALE GENOMIC DNA]</scope>
    <source>
        <strain evidence="11">As9502</strain>
        <tissue evidence="11">Leaf</tissue>
    </source>
</reference>
<protein>
    <submittedName>
        <fullName evidence="11">B-box-type zinc finger</fullName>
    </submittedName>
</protein>
<keyword evidence="5" id="KW-0862">Zinc</keyword>
<dbReference type="GO" id="GO:0005634">
    <property type="term" value="C:nucleus"/>
    <property type="evidence" value="ECO:0007669"/>
    <property type="project" value="UniProtKB-SubCell"/>
</dbReference>
<evidence type="ECO:0000256" key="2">
    <source>
        <dbReference type="ARBA" id="ARBA00022723"/>
    </source>
</evidence>
<keyword evidence="12" id="KW-1185">Reference proteome</keyword>
<dbReference type="InterPro" id="IPR051979">
    <property type="entry name" value="B-box_zinc_finger"/>
</dbReference>
<name>A0A8T2AKJ6_ARASU</name>
<dbReference type="InterPro" id="IPR049808">
    <property type="entry name" value="CONSTANS-like_Bbox1"/>
</dbReference>
<dbReference type="InterPro" id="IPR000315">
    <property type="entry name" value="Znf_B-box"/>
</dbReference>
<keyword evidence="3" id="KW-0677">Repeat</keyword>
<keyword evidence="4 9" id="KW-0863">Zinc-finger</keyword>
<evidence type="ECO:0000313" key="12">
    <source>
        <dbReference type="Proteomes" id="UP000694251"/>
    </source>
</evidence>
<comment type="subcellular location">
    <subcellularLocation>
        <location evidence="1">Nucleus</location>
    </subcellularLocation>
</comment>
<evidence type="ECO:0000256" key="3">
    <source>
        <dbReference type="ARBA" id="ARBA00022737"/>
    </source>
</evidence>
<gene>
    <name evidence="11" type="ORF">ISN44_As09g015380</name>
</gene>
<accession>A0A8T2AKJ6</accession>
<keyword evidence="7" id="KW-0804">Transcription</keyword>
<dbReference type="Proteomes" id="UP000694251">
    <property type="component" value="Chromosome 9"/>
</dbReference>
<dbReference type="GO" id="GO:0008270">
    <property type="term" value="F:zinc ion binding"/>
    <property type="evidence" value="ECO:0007669"/>
    <property type="project" value="UniProtKB-KW"/>
</dbReference>
<sequence length="238" mass="26700">MKIQCDVCEKAPATLICCADEAALCAKCDVEVHAANKLASKHQRLFLDSLSTKFPPCDICLEKAAFIFCVEDRALLCRDCDEATHAPNTRSANHQRFLATGIRVALSSTCCSQEVEKNHFDPSNQQSLSKPPTQQPAAPSPLWATDEFFRYSDLDCSNKQKEQLDLGELDWLAEMGLFGDKPDQEALPAAEVPELSFSHLAHVHSYNRPMKSNVPNKKQRLEYRYDDDEEHFLVPDLG</sequence>
<keyword evidence="2" id="KW-0479">Metal-binding</keyword>
<dbReference type="PROSITE" id="PS50119">
    <property type="entry name" value="ZF_BBOX"/>
    <property type="match status" value="2"/>
</dbReference>
<dbReference type="Pfam" id="PF00643">
    <property type="entry name" value="zf-B_box"/>
    <property type="match status" value="2"/>
</dbReference>
<comment type="caution">
    <text evidence="11">The sequence shown here is derived from an EMBL/GenBank/DDBJ whole genome shotgun (WGS) entry which is preliminary data.</text>
</comment>
<dbReference type="GO" id="GO:0006355">
    <property type="term" value="P:regulation of DNA-templated transcription"/>
    <property type="evidence" value="ECO:0007669"/>
    <property type="project" value="TreeGrafter"/>
</dbReference>
<evidence type="ECO:0000259" key="10">
    <source>
        <dbReference type="PROSITE" id="PS50119"/>
    </source>
</evidence>
<dbReference type="CDD" id="cd19821">
    <property type="entry name" value="Bbox1_BBX-like"/>
    <property type="match status" value="2"/>
</dbReference>
<dbReference type="PANTHER" id="PTHR31832">
    <property type="entry name" value="B-BOX ZINC FINGER PROTEIN 22"/>
    <property type="match status" value="1"/>
</dbReference>
<dbReference type="GO" id="GO:0009640">
    <property type="term" value="P:photomorphogenesis"/>
    <property type="evidence" value="ECO:0007669"/>
    <property type="project" value="TreeGrafter"/>
</dbReference>
<dbReference type="EMBL" id="JAEFBJ010000009">
    <property type="protein sequence ID" value="KAG7573229.1"/>
    <property type="molecule type" value="Genomic_DNA"/>
</dbReference>